<dbReference type="AlphaFoldDB" id="A0AA35RWL3"/>
<evidence type="ECO:0000313" key="1">
    <source>
        <dbReference type="EMBL" id="CAI8017911.1"/>
    </source>
</evidence>
<evidence type="ECO:0000313" key="2">
    <source>
        <dbReference type="Proteomes" id="UP001174909"/>
    </source>
</evidence>
<reference evidence="1" key="1">
    <citation type="submission" date="2023-03" db="EMBL/GenBank/DDBJ databases">
        <authorList>
            <person name="Steffen K."/>
            <person name="Cardenas P."/>
        </authorList>
    </citation>
    <scope>NUCLEOTIDE SEQUENCE</scope>
</reference>
<feature type="non-terminal residue" evidence="1">
    <location>
        <position position="1"/>
    </location>
</feature>
<protein>
    <submittedName>
        <fullName evidence="1">Uncharacterized protein</fullName>
    </submittedName>
</protein>
<name>A0AA35RWL3_GEOBA</name>
<dbReference type="EMBL" id="CASHTH010001669">
    <property type="protein sequence ID" value="CAI8017911.1"/>
    <property type="molecule type" value="Genomic_DNA"/>
</dbReference>
<sequence length="96" mass="11103">MKNWLALLPCVYLGKDGQEPEYVKAKKDNLRLKLNWLFLVLASAVRGISYMCVIPTNHQFIINPTTKTLNITNEVTYMKDTLLIGAWFEWIMSLPN</sequence>
<organism evidence="1 2">
    <name type="scientific">Geodia barretti</name>
    <name type="common">Barrett's horny sponge</name>
    <dbReference type="NCBI Taxonomy" id="519541"/>
    <lineage>
        <taxon>Eukaryota</taxon>
        <taxon>Metazoa</taxon>
        <taxon>Porifera</taxon>
        <taxon>Demospongiae</taxon>
        <taxon>Heteroscleromorpha</taxon>
        <taxon>Tetractinellida</taxon>
        <taxon>Astrophorina</taxon>
        <taxon>Geodiidae</taxon>
        <taxon>Geodia</taxon>
    </lineage>
</organism>
<accession>A0AA35RWL3</accession>
<proteinExistence type="predicted"/>
<gene>
    <name evidence="1" type="ORF">GBAR_LOCUS10805</name>
</gene>
<keyword evidence="2" id="KW-1185">Reference proteome</keyword>
<dbReference type="Proteomes" id="UP001174909">
    <property type="component" value="Unassembled WGS sequence"/>
</dbReference>
<comment type="caution">
    <text evidence="1">The sequence shown here is derived from an EMBL/GenBank/DDBJ whole genome shotgun (WGS) entry which is preliminary data.</text>
</comment>